<dbReference type="OrthoDB" id="6769369at2759"/>
<reference evidence="2 3" key="1">
    <citation type="submission" date="2017-03" db="EMBL/GenBank/DDBJ databases">
        <title>Genome of the blue death feigning beetle - Asbolus verrucosus.</title>
        <authorList>
            <person name="Rider S.D."/>
        </authorList>
    </citation>
    <scope>NUCLEOTIDE SEQUENCE [LARGE SCALE GENOMIC DNA]</scope>
    <source>
        <strain evidence="2">Butters</strain>
        <tissue evidence="2">Head and leg muscle</tissue>
    </source>
</reference>
<evidence type="ECO:0000313" key="2">
    <source>
        <dbReference type="EMBL" id="RZB39069.1"/>
    </source>
</evidence>
<evidence type="ECO:0000256" key="1">
    <source>
        <dbReference type="PROSITE-ProRule" id="PRU00023"/>
    </source>
</evidence>
<dbReference type="Pfam" id="PF12796">
    <property type="entry name" value="Ank_2"/>
    <property type="match status" value="3"/>
</dbReference>
<dbReference type="AlphaFoldDB" id="A0A482V6F9"/>
<organism evidence="2 3">
    <name type="scientific">Asbolus verrucosus</name>
    <name type="common">Desert ironclad beetle</name>
    <dbReference type="NCBI Taxonomy" id="1661398"/>
    <lineage>
        <taxon>Eukaryota</taxon>
        <taxon>Metazoa</taxon>
        <taxon>Ecdysozoa</taxon>
        <taxon>Arthropoda</taxon>
        <taxon>Hexapoda</taxon>
        <taxon>Insecta</taxon>
        <taxon>Pterygota</taxon>
        <taxon>Neoptera</taxon>
        <taxon>Endopterygota</taxon>
        <taxon>Coleoptera</taxon>
        <taxon>Polyphaga</taxon>
        <taxon>Cucujiformia</taxon>
        <taxon>Tenebrionidae</taxon>
        <taxon>Pimeliinae</taxon>
        <taxon>Asbolus</taxon>
    </lineage>
</organism>
<protein>
    <submittedName>
        <fullName evidence="2">POTE ankyrin domain family member B</fullName>
    </submittedName>
</protein>
<proteinExistence type="predicted"/>
<dbReference type="PROSITE" id="PS50088">
    <property type="entry name" value="ANK_REPEAT"/>
    <property type="match status" value="4"/>
</dbReference>
<evidence type="ECO:0000313" key="3">
    <source>
        <dbReference type="Proteomes" id="UP000292052"/>
    </source>
</evidence>
<dbReference type="SUPFAM" id="SSF48403">
    <property type="entry name" value="Ankyrin repeat"/>
    <property type="match status" value="1"/>
</dbReference>
<dbReference type="EMBL" id="QDEB01131617">
    <property type="protein sequence ID" value="RZB39069.1"/>
    <property type="molecule type" value="Genomic_DNA"/>
</dbReference>
<dbReference type="STRING" id="1661398.A0A482V6F9"/>
<sequence>YFGKSCYVSNLCQSVSYGLDVVKNVLKQGANIDQLDSNGYSPLACAVLESKIDIVEYLVNQSADVCKVGKKGKTPLLIATEKKNLEIVKLLLDNGAIFNLQSAFPVAIKARDLEIIKYMIEKGALVNFSYKNGYTPLIMAVETGDAAVVKFLIDNGANAEDESVSGSGHTLLTKAATLDNFAMVKHLVENGASVNRFDNNKKTALSIAASNYAFQTIRYLIKCGADPESAKTEIADFASWNDDFATYFASLKLRSKCEETGHDEATQ</sequence>
<dbReference type="InterPro" id="IPR002110">
    <property type="entry name" value="Ankyrin_rpt"/>
</dbReference>
<comment type="caution">
    <text evidence="2">The sequence shown here is derived from an EMBL/GenBank/DDBJ whole genome shotgun (WGS) entry which is preliminary data.</text>
</comment>
<dbReference type="PROSITE" id="PS50297">
    <property type="entry name" value="ANK_REP_REGION"/>
    <property type="match status" value="4"/>
</dbReference>
<feature type="repeat" description="ANK" evidence="1">
    <location>
        <begin position="38"/>
        <end position="70"/>
    </location>
</feature>
<accession>A0A482V6F9</accession>
<dbReference type="InterPro" id="IPR036770">
    <property type="entry name" value="Ankyrin_rpt-contain_sf"/>
</dbReference>
<keyword evidence="1" id="KW-0040">ANK repeat</keyword>
<feature type="repeat" description="ANK" evidence="1">
    <location>
        <begin position="132"/>
        <end position="164"/>
    </location>
</feature>
<dbReference type="Proteomes" id="UP000292052">
    <property type="component" value="Unassembled WGS sequence"/>
</dbReference>
<dbReference type="SMART" id="SM00248">
    <property type="entry name" value="ANK"/>
    <property type="match status" value="6"/>
</dbReference>
<feature type="repeat" description="ANK" evidence="1">
    <location>
        <begin position="167"/>
        <end position="199"/>
    </location>
</feature>
<feature type="non-terminal residue" evidence="2">
    <location>
        <position position="1"/>
    </location>
</feature>
<dbReference type="PANTHER" id="PTHR44207">
    <property type="entry name" value="SURFACE ANTIGEN BSPA-LIKE-RELATED"/>
    <property type="match status" value="1"/>
</dbReference>
<keyword evidence="3" id="KW-1185">Reference proteome</keyword>
<name>A0A482V6F9_ASBVE</name>
<feature type="repeat" description="ANK" evidence="1">
    <location>
        <begin position="71"/>
        <end position="103"/>
    </location>
</feature>
<gene>
    <name evidence="2" type="ORF">BDFB_008287</name>
</gene>
<dbReference type="PANTHER" id="PTHR44207:SF2">
    <property type="entry name" value="REPEAT PROTEIN, PUTATIVE-RELATED"/>
    <property type="match status" value="1"/>
</dbReference>
<dbReference type="Gene3D" id="1.25.40.20">
    <property type="entry name" value="Ankyrin repeat-containing domain"/>
    <property type="match status" value="2"/>
</dbReference>